<evidence type="ECO:0000313" key="1">
    <source>
        <dbReference type="EMBL" id="MBB2956700.1"/>
    </source>
</evidence>
<dbReference type="GO" id="GO:0016627">
    <property type="term" value="F:oxidoreductase activity, acting on the CH-CH group of donors"/>
    <property type="evidence" value="ECO:0007669"/>
    <property type="project" value="InterPro"/>
</dbReference>
<dbReference type="AlphaFoldDB" id="A0A7W4ULL5"/>
<gene>
    <name evidence="1" type="ORF">FHX72_000812</name>
</gene>
<dbReference type="SUPFAM" id="SSF47203">
    <property type="entry name" value="Acyl-CoA dehydrogenase C-terminal domain-like"/>
    <property type="match status" value="1"/>
</dbReference>
<name>A0A7W4ULL5_9MICO</name>
<protein>
    <submittedName>
        <fullName evidence="1">Alkylation response protein AidB-like acyl-CoA dehydrogenase</fullName>
    </submittedName>
</protein>
<dbReference type="InterPro" id="IPR009100">
    <property type="entry name" value="AcylCoA_DH/oxidase_NM_dom_sf"/>
</dbReference>
<dbReference type="SUPFAM" id="SSF56645">
    <property type="entry name" value="Acyl-CoA dehydrogenase NM domain-like"/>
    <property type="match status" value="1"/>
</dbReference>
<dbReference type="EMBL" id="JACHWJ010000001">
    <property type="protein sequence ID" value="MBB2956700.1"/>
    <property type="molecule type" value="Genomic_DNA"/>
</dbReference>
<evidence type="ECO:0000313" key="2">
    <source>
        <dbReference type="Proteomes" id="UP000545286"/>
    </source>
</evidence>
<dbReference type="RefSeq" id="WP_183623115.1">
    <property type="nucleotide sequence ID" value="NZ_JACHWJ010000001.1"/>
</dbReference>
<dbReference type="Proteomes" id="UP000545286">
    <property type="component" value="Unassembled WGS sequence"/>
</dbReference>
<dbReference type="InterPro" id="IPR036250">
    <property type="entry name" value="AcylCo_DH-like_C"/>
</dbReference>
<accession>A0A7W4ULL5</accession>
<reference evidence="1 2" key="1">
    <citation type="submission" date="2020-08" db="EMBL/GenBank/DDBJ databases">
        <title>Sequencing the genomes of 1000 actinobacteria strains.</title>
        <authorList>
            <person name="Klenk H.-P."/>
        </authorList>
    </citation>
    <scope>NUCLEOTIDE SEQUENCE [LARGE SCALE GENOMIC DNA]</scope>
    <source>
        <strain evidence="1 2">DSM 20419</strain>
    </source>
</reference>
<keyword evidence="2" id="KW-1185">Reference proteome</keyword>
<proteinExistence type="predicted"/>
<comment type="caution">
    <text evidence="1">The sequence shown here is derived from an EMBL/GenBank/DDBJ whole genome shotgun (WGS) entry which is preliminary data.</text>
</comment>
<sequence length="356" mass="37412">MSELLGPTDVEAEFWDGAVDLLEVAATCDGDAAPVLGILSKLPPPPVPGRGSTRPLLGLLARLGGLDLTAARVVEPHFDAAAIIEQSGASVESGATWGVFASASPVSIRWVPAEAPHSRASDRDAALSGTKRWCSLAAHLDRALVTASDDQGEWMFVLDLGQDSVAPREGGAPITGLRGVPSGPVDLTRARAHVIGDGPDWYTSRPGFAWGGIGVAAVWFGATVSLGRTLLRAAETREPDQLGFAWLGETDRLLRGLRVQLDDAADRIDAGTSDWALAQSVRGNTANTCWRILEICGEALGPGPLAFDAEHARRVADLTMYLRQHHGARDDAAHGTDLLAAARGAHRPPTREGGDS</sequence>
<organism evidence="1 2">
    <name type="scientific">Pseudoclavibacter helvolus</name>
    <dbReference type="NCBI Taxonomy" id="255205"/>
    <lineage>
        <taxon>Bacteria</taxon>
        <taxon>Bacillati</taxon>
        <taxon>Actinomycetota</taxon>
        <taxon>Actinomycetes</taxon>
        <taxon>Micrococcales</taxon>
        <taxon>Microbacteriaceae</taxon>
        <taxon>Pseudoclavibacter</taxon>
    </lineage>
</organism>